<reference evidence="1" key="1">
    <citation type="submission" date="2021-01" db="EMBL/GenBank/DDBJ databases">
        <authorList>
            <person name="Corre E."/>
            <person name="Pelletier E."/>
            <person name="Niang G."/>
            <person name="Scheremetjew M."/>
            <person name="Finn R."/>
            <person name="Kale V."/>
            <person name="Holt S."/>
            <person name="Cochrane G."/>
            <person name="Meng A."/>
            <person name="Brown T."/>
            <person name="Cohen L."/>
        </authorList>
    </citation>
    <scope>NUCLEOTIDE SEQUENCE</scope>
    <source>
        <strain evidence="1">SoJaBio B1-5/56/2</strain>
    </source>
</reference>
<proteinExistence type="predicted"/>
<dbReference type="EMBL" id="HBKR01000335">
    <property type="protein sequence ID" value="CAE2263236.1"/>
    <property type="molecule type" value="Transcribed_RNA"/>
</dbReference>
<evidence type="ECO:0000313" key="1">
    <source>
        <dbReference type="EMBL" id="CAE2263236.1"/>
    </source>
</evidence>
<dbReference type="InterPro" id="IPR010869">
    <property type="entry name" value="DUF1501"/>
</dbReference>
<protein>
    <recommendedName>
        <fullName evidence="2">DUF1501 domain-containing protein</fullName>
    </recommendedName>
</protein>
<dbReference type="AlphaFoldDB" id="A0A7S4JHS0"/>
<dbReference type="Pfam" id="PF07394">
    <property type="entry name" value="DUF1501"/>
    <property type="match status" value="1"/>
</dbReference>
<sequence>MFTPGRMSSENRQIIIDAINDLPGSATNEEILRLAYQLLVAAPEFHVTNIVRPTSVDRPQPAALEPATEPYKAIVYFMLAGGADTYNLLVPHTCSPDMYSQYAAIRKNISLPRDSLHQISATGQVCSTFGLHPRLEILKELYDDGDAAFFANTGVLFEYSTKDDYIIKNPTQLFAHNKMQQETKFVDVHREVAGTGVLGRMIGRLNQQGFTVNGISLANQADVVVGEAGVAPAAISLNYRGVESFDPRPSVADMPQNIEDLNKLTNITSSLYGESWSDVFINAIAENNRIKEALDVSSSELAGNWTPATSIESQLAMVARLIRAHDSIYREAERDVFYVELGGWDTHDDVLERFDARIDIVAQAIEAFSQELKIQGNFDKVTTVVASEFARTLTPNSGQGSDHAWGGNYFMFGGDVNGGRVHGTYPDDLSETGPLGLGTGRLLPTSSWDHPFFGITQWFGLTTEEDMDYVLPNWRSFPQADLFSAAEMFN</sequence>
<accession>A0A7S4JHS0</accession>
<evidence type="ECO:0008006" key="2">
    <source>
        <dbReference type="Google" id="ProtNLM"/>
    </source>
</evidence>
<gene>
    <name evidence="1" type="ORF">NAES01612_LOCUS177</name>
</gene>
<dbReference type="PANTHER" id="PTHR43737:SF1">
    <property type="entry name" value="DUF1501 DOMAIN-CONTAINING PROTEIN"/>
    <property type="match status" value="1"/>
</dbReference>
<name>A0A7S4JHS0_9EUKA</name>
<dbReference type="PANTHER" id="PTHR43737">
    <property type="entry name" value="BLL7424 PROTEIN"/>
    <property type="match status" value="1"/>
</dbReference>
<organism evidence="1">
    <name type="scientific">Paramoeba aestuarina</name>
    <dbReference type="NCBI Taxonomy" id="180227"/>
    <lineage>
        <taxon>Eukaryota</taxon>
        <taxon>Amoebozoa</taxon>
        <taxon>Discosea</taxon>
        <taxon>Flabellinia</taxon>
        <taxon>Dactylopodida</taxon>
        <taxon>Paramoebidae</taxon>
        <taxon>Paramoeba</taxon>
    </lineage>
</organism>